<dbReference type="SUPFAM" id="SSF117782">
    <property type="entry name" value="YbjQ-like"/>
    <property type="match status" value="1"/>
</dbReference>
<name>A0A8J3QAL2_9ACTN</name>
<proteinExistence type="inferred from homology"/>
<evidence type="ECO:0000256" key="1">
    <source>
        <dbReference type="ARBA" id="ARBA00010751"/>
    </source>
</evidence>
<dbReference type="PANTHER" id="PTHR34068">
    <property type="entry name" value="UPF0145 PROTEIN YBJQ"/>
    <property type="match status" value="1"/>
</dbReference>
<dbReference type="InterPro" id="IPR035439">
    <property type="entry name" value="UPF0145_dom_sf"/>
</dbReference>
<comment type="similarity">
    <text evidence="1">Belongs to the UPF0145 family.</text>
</comment>
<organism evidence="2 3">
    <name type="scientific">Rhizocola hellebori</name>
    <dbReference type="NCBI Taxonomy" id="1392758"/>
    <lineage>
        <taxon>Bacteria</taxon>
        <taxon>Bacillati</taxon>
        <taxon>Actinomycetota</taxon>
        <taxon>Actinomycetes</taxon>
        <taxon>Micromonosporales</taxon>
        <taxon>Micromonosporaceae</taxon>
        <taxon>Rhizocola</taxon>
    </lineage>
</organism>
<dbReference type="Proteomes" id="UP000612899">
    <property type="component" value="Unassembled WGS sequence"/>
</dbReference>
<evidence type="ECO:0000313" key="2">
    <source>
        <dbReference type="EMBL" id="GIH07229.1"/>
    </source>
</evidence>
<reference evidence="2" key="1">
    <citation type="submission" date="2021-01" db="EMBL/GenBank/DDBJ databases">
        <title>Whole genome shotgun sequence of Rhizocola hellebori NBRC 109834.</title>
        <authorList>
            <person name="Komaki H."/>
            <person name="Tamura T."/>
        </authorList>
    </citation>
    <scope>NUCLEOTIDE SEQUENCE</scope>
    <source>
        <strain evidence="2">NBRC 109834</strain>
    </source>
</reference>
<dbReference type="Gene3D" id="3.30.110.70">
    <property type="entry name" value="Hypothetical protein apc22750. Chain B"/>
    <property type="match status" value="1"/>
</dbReference>
<dbReference type="InterPro" id="IPR002765">
    <property type="entry name" value="UPF0145_YbjQ-like"/>
</dbReference>
<protein>
    <submittedName>
        <fullName evidence="2">UPF0145 protein</fullName>
    </submittedName>
</protein>
<dbReference type="EMBL" id="BONY01000035">
    <property type="protein sequence ID" value="GIH07229.1"/>
    <property type="molecule type" value="Genomic_DNA"/>
</dbReference>
<comment type="caution">
    <text evidence="2">The sequence shown here is derived from an EMBL/GenBank/DDBJ whole genome shotgun (WGS) entry which is preliminary data.</text>
</comment>
<gene>
    <name evidence="2" type="ORF">Rhe02_52960</name>
</gene>
<dbReference type="Pfam" id="PF01906">
    <property type="entry name" value="YbjQ_1"/>
    <property type="match status" value="1"/>
</dbReference>
<sequence>MVVTTEHIPGQTVTRVLGRVLAVITRRRSPAMTGPRLRDLLTAWRSDAVRNMVEAAQGRGANAVLSVRFDHRDVGESWMEISVHGMAVVTRKDSSAAEELT</sequence>
<dbReference type="AlphaFoldDB" id="A0A8J3QAL2"/>
<dbReference type="PANTHER" id="PTHR34068:SF2">
    <property type="entry name" value="UPF0145 PROTEIN SCO3412"/>
    <property type="match status" value="1"/>
</dbReference>
<accession>A0A8J3QAL2</accession>
<evidence type="ECO:0000313" key="3">
    <source>
        <dbReference type="Proteomes" id="UP000612899"/>
    </source>
</evidence>
<keyword evidence="3" id="KW-1185">Reference proteome</keyword>